<gene>
    <name evidence="1" type="ORF">SAMN05216180_2361</name>
</gene>
<dbReference type="EMBL" id="FOCG01000002">
    <property type="protein sequence ID" value="SEM99078.1"/>
    <property type="molecule type" value="Genomic_DNA"/>
</dbReference>
<accession>A0A1H8CXL5</accession>
<dbReference type="Proteomes" id="UP000199158">
    <property type="component" value="Unassembled WGS sequence"/>
</dbReference>
<dbReference type="STRING" id="474960.SAMN05216180_2361"/>
<name>A0A1H8CXL5_9FIRM</name>
<keyword evidence="2" id="KW-1185">Reference proteome</keyword>
<evidence type="ECO:0000313" key="1">
    <source>
        <dbReference type="EMBL" id="SEM99078.1"/>
    </source>
</evidence>
<reference evidence="1 2" key="1">
    <citation type="submission" date="2016-10" db="EMBL/GenBank/DDBJ databases">
        <authorList>
            <person name="de Groot N.N."/>
        </authorList>
    </citation>
    <scope>NUCLEOTIDE SEQUENCE [LARGE SCALE GENOMIC DNA]</scope>
    <source>
        <strain evidence="1 2">CGMCC 1.5070</strain>
    </source>
</reference>
<proteinExistence type="predicted"/>
<protein>
    <submittedName>
        <fullName evidence="1">Uncharacterized protein</fullName>
    </submittedName>
</protein>
<organism evidence="1 2">
    <name type="scientific">Hydrogenoanaerobacterium saccharovorans</name>
    <dbReference type="NCBI Taxonomy" id="474960"/>
    <lineage>
        <taxon>Bacteria</taxon>
        <taxon>Bacillati</taxon>
        <taxon>Bacillota</taxon>
        <taxon>Clostridia</taxon>
        <taxon>Eubacteriales</taxon>
        <taxon>Oscillospiraceae</taxon>
        <taxon>Hydrogenoanaerobacterium</taxon>
    </lineage>
</organism>
<sequence>MNSDYKIANISPRMAGELERFQKQVQHDTGKNIVLVAYEADIKPTPEFSDVQQSGSDTIKKNIFQTDNDLSGNISHWHM</sequence>
<dbReference type="AlphaFoldDB" id="A0A1H8CXL5"/>
<evidence type="ECO:0000313" key="2">
    <source>
        <dbReference type="Proteomes" id="UP000199158"/>
    </source>
</evidence>